<evidence type="ECO:0000313" key="3">
    <source>
        <dbReference type="Proteomes" id="UP000326671"/>
    </source>
</evidence>
<feature type="region of interest" description="Disordered" evidence="1">
    <location>
        <begin position="153"/>
        <end position="172"/>
    </location>
</feature>
<comment type="caution">
    <text evidence="2">The sequence shown here is derived from an EMBL/GenBank/DDBJ whole genome shotgun (WGS) entry which is preliminary data.</text>
</comment>
<evidence type="ECO:0000313" key="2">
    <source>
        <dbReference type="EMBL" id="KAA9025703.1"/>
    </source>
</evidence>
<gene>
    <name evidence="2" type="ORF">F4V44_07360</name>
</gene>
<protein>
    <submittedName>
        <fullName evidence="2">Uncharacterized protein</fullName>
    </submittedName>
</protein>
<reference evidence="2 3" key="1">
    <citation type="submission" date="2019-09" db="EMBL/GenBank/DDBJ databases">
        <title>Whole genome sequences of isolates from the Mars Exploration Rovers.</title>
        <authorList>
            <person name="Seuylemezian A."/>
            <person name="Vaishampayan P."/>
        </authorList>
    </citation>
    <scope>NUCLEOTIDE SEQUENCE [LARGE SCALE GENOMIC DNA]</scope>
    <source>
        <strain evidence="2 3">MER_TA_151</strain>
    </source>
</reference>
<keyword evidence="3" id="KW-1185">Reference proteome</keyword>
<dbReference type="RefSeq" id="WP_150439358.1">
    <property type="nucleotide sequence ID" value="NZ_VYKL01000015.1"/>
</dbReference>
<dbReference type="EMBL" id="VYKL01000015">
    <property type="protein sequence ID" value="KAA9025703.1"/>
    <property type="molecule type" value="Genomic_DNA"/>
</dbReference>
<dbReference type="AlphaFoldDB" id="A0A5J5HVJ9"/>
<dbReference type="Proteomes" id="UP000326671">
    <property type="component" value="Unassembled WGS sequence"/>
</dbReference>
<feature type="compositionally biased region" description="Basic and acidic residues" evidence="1">
    <location>
        <begin position="48"/>
        <end position="57"/>
    </location>
</feature>
<dbReference type="OrthoDB" id="2939455at2"/>
<proteinExistence type="predicted"/>
<feature type="region of interest" description="Disordered" evidence="1">
    <location>
        <begin position="48"/>
        <end position="70"/>
    </location>
</feature>
<organism evidence="2 3">
    <name type="scientific">Niallia endozanthoxylica</name>
    <dbReference type="NCBI Taxonomy" id="2036016"/>
    <lineage>
        <taxon>Bacteria</taxon>
        <taxon>Bacillati</taxon>
        <taxon>Bacillota</taxon>
        <taxon>Bacilli</taxon>
        <taxon>Bacillales</taxon>
        <taxon>Bacillaceae</taxon>
        <taxon>Niallia</taxon>
    </lineage>
</organism>
<accession>A0A5J5HVJ9</accession>
<sequence>MKKGRRNVPYPPYQYQPLSSPYNYPMMGFRGYDYANNDYAINNRYANRTEKKTEETNHTSAAQESTKEKAVTNRLAGPKLFEPPVVNDFEIKGVKSEKKEQLHKETKNLYEKVKPHLDERPITQKSDQATDKKDSKLIDREFSFIKNGFHEKKIEPRKRNQSDINEGESSVDEELVDQFISMLEESSSIDEASNKEEPFQNRKFFFNYNESSSIDEESSSIEYEVPLFEESSSIQDESSSLFFESSSFEESSSSFEVSLEEESSFFDCESSSMDEYNQSDVQKNALPIVKMPVVLSNVEIEIDIFDSFLLHFPIREITKVDWSVYSLECQVPLPSRSLFVKGVLLATIEYVENDQKGSLQTITMRVPFSTTKNVEWLVTPELPRSYRSELTYQEHENIQFHQEFSEQYAHPIQSELKNFHIIWHNEFMSENELLNVQGRVRLFIHLLQHQYIKLTN</sequence>
<name>A0A5J5HVJ9_9BACI</name>
<evidence type="ECO:0000256" key="1">
    <source>
        <dbReference type="SAM" id="MobiDB-lite"/>
    </source>
</evidence>